<comment type="caution">
    <text evidence="1">The sequence shown here is derived from an EMBL/GenBank/DDBJ whole genome shotgun (WGS) entry which is preliminary data.</text>
</comment>
<sequence length="89" mass="9729">METRIALIGIIVENPDSVEELNHLLHEYGHYIIGRMGIPYRERNLNIISVAIDAPQDIISALSGKIGRLNGIGVKTVYSNITGNNATNS</sequence>
<dbReference type="InterPro" id="IPR027271">
    <property type="entry name" value="Acetolactate_synth/TF_NikR_C"/>
</dbReference>
<dbReference type="EMBL" id="VUNI01000016">
    <property type="protein sequence ID" value="MST75275.1"/>
    <property type="molecule type" value="Genomic_DNA"/>
</dbReference>
<gene>
    <name evidence="1" type="ORF">FYJ75_09605</name>
</gene>
<dbReference type="Pfam" id="PF21699">
    <property type="entry name" value="TM1266-like"/>
    <property type="match status" value="1"/>
</dbReference>
<dbReference type="Proteomes" id="UP000474024">
    <property type="component" value="Unassembled WGS sequence"/>
</dbReference>
<accession>A0A6L5YSC9</accession>
<evidence type="ECO:0000313" key="2">
    <source>
        <dbReference type="Proteomes" id="UP000474024"/>
    </source>
</evidence>
<organism evidence="1 2">
    <name type="scientific">Roseburia porci</name>
    <dbReference type="NCBI Taxonomy" id="2605790"/>
    <lineage>
        <taxon>Bacteria</taxon>
        <taxon>Bacillati</taxon>
        <taxon>Bacillota</taxon>
        <taxon>Clostridia</taxon>
        <taxon>Lachnospirales</taxon>
        <taxon>Lachnospiraceae</taxon>
        <taxon>Roseburia</taxon>
    </lineage>
</organism>
<dbReference type="NCBIfam" id="TIGR03959">
    <property type="entry name" value="hyd_TM1266"/>
    <property type="match status" value="1"/>
</dbReference>
<dbReference type="InterPro" id="IPR045865">
    <property type="entry name" value="ACT-like_dom_sf"/>
</dbReference>
<proteinExistence type="predicted"/>
<dbReference type="AlphaFoldDB" id="A0A6L5YSC9"/>
<name>A0A6L5YSC9_9FIRM</name>
<protein>
    <submittedName>
        <fullName evidence="1">Iron-only hydrogenase system regulator</fullName>
    </submittedName>
</protein>
<dbReference type="SUPFAM" id="SSF55021">
    <property type="entry name" value="ACT-like"/>
    <property type="match status" value="1"/>
</dbReference>
<dbReference type="Gene3D" id="3.30.70.1150">
    <property type="entry name" value="ACT-like. Chain A, domain 2"/>
    <property type="match status" value="1"/>
</dbReference>
<reference evidence="1 2" key="1">
    <citation type="submission" date="2019-08" db="EMBL/GenBank/DDBJ databases">
        <title>In-depth cultivation of the pig gut microbiome towards novel bacterial diversity and tailored functional studies.</title>
        <authorList>
            <person name="Wylensek D."/>
            <person name="Hitch T.C.A."/>
            <person name="Clavel T."/>
        </authorList>
    </citation>
    <scope>NUCLEOTIDE SEQUENCE [LARGE SCALE GENOMIC DNA]</scope>
    <source>
        <strain evidence="1 2">MUC/MUC-530-WT-4D</strain>
    </source>
</reference>
<dbReference type="RefSeq" id="WP_328596911.1">
    <property type="nucleotide sequence ID" value="NZ_VUNI01000016.1"/>
</dbReference>
<evidence type="ECO:0000313" key="1">
    <source>
        <dbReference type="EMBL" id="MST75275.1"/>
    </source>
</evidence>
<dbReference type="InterPro" id="IPR023860">
    <property type="entry name" value="FeFe-hyd_TM1266"/>
</dbReference>
<keyword evidence="2" id="KW-1185">Reference proteome</keyword>